<dbReference type="EMBL" id="LNTY01000062">
    <property type="protein sequence ID" value="KXF79655.1"/>
    <property type="molecule type" value="Genomic_DNA"/>
</dbReference>
<sequence length="83" mass="9890">MNQSIYLRLAVFFVRLDIKREEAAWRKAHRRVRYEGEPLSEHLLKDIGFEKDGLSVGHTVAPEYKAQREVARIRRRLRLKLTT</sequence>
<name>A0A135I2J3_9GAMM</name>
<dbReference type="Proteomes" id="UP000070529">
    <property type="component" value="Unassembled WGS sequence"/>
</dbReference>
<comment type="caution">
    <text evidence="1">The sequence shown here is derived from an EMBL/GenBank/DDBJ whole genome shotgun (WGS) entry which is preliminary data.</text>
</comment>
<dbReference type="RefSeq" id="WP_067420143.1">
    <property type="nucleotide sequence ID" value="NZ_LNTY01000062.1"/>
</dbReference>
<evidence type="ECO:0000313" key="2">
    <source>
        <dbReference type="Proteomes" id="UP000070529"/>
    </source>
</evidence>
<organism evidence="1 2">
    <name type="scientific">Enterovibrio coralii</name>
    <dbReference type="NCBI Taxonomy" id="294935"/>
    <lineage>
        <taxon>Bacteria</taxon>
        <taxon>Pseudomonadati</taxon>
        <taxon>Pseudomonadota</taxon>
        <taxon>Gammaproteobacteria</taxon>
        <taxon>Vibrionales</taxon>
        <taxon>Vibrionaceae</taxon>
        <taxon>Enterovibrio</taxon>
    </lineage>
</organism>
<dbReference type="AlphaFoldDB" id="A0A135I2J3"/>
<gene>
    <name evidence="1" type="ORF">ATN88_15380</name>
</gene>
<proteinExistence type="predicted"/>
<reference evidence="1 2" key="1">
    <citation type="submission" date="2015-11" db="EMBL/GenBank/DDBJ databases">
        <title>Genomic Taxonomy of the Vibrionaceae.</title>
        <authorList>
            <person name="Gomez-Gil B."/>
            <person name="Enciso-Ibarra J."/>
        </authorList>
    </citation>
    <scope>NUCLEOTIDE SEQUENCE [LARGE SCALE GENOMIC DNA]</scope>
    <source>
        <strain evidence="1 2">CAIM 912</strain>
    </source>
</reference>
<keyword evidence="2" id="KW-1185">Reference proteome</keyword>
<evidence type="ECO:0000313" key="1">
    <source>
        <dbReference type="EMBL" id="KXF79655.1"/>
    </source>
</evidence>
<evidence type="ECO:0008006" key="3">
    <source>
        <dbReference type="Google" id="ProtNLM"/>
    </source>
</evidence>
<protein>
    <recommendedName>
        <fullName evidence="3">DUF1127 domain-containing protein</fullName>
    </recommendedName>
</protein>
<dbReference type="OrthoDB" id="5828826at2"/>
<accession>A0A135I2J3</accession>